<dbReference type="InterPro" id="IPR051161">
    <property type="entry name" value="Mannose-6P_isomerase_type2"/>
</dbReference>
<sequence length="368" mass="41553">MEDLIINYSRMVYAVIMAGGVGTRFWPKSRKSNPKQFLNLFGETSMIQQTAERLQGFVEEKQVVVVTNKDYVSLVEKQLPSIEPMNIIGEPVARNTAPCIASAAALLNKKDPESVMIVLPADHRIGSPNEFKRVLETAVETAKTQESLVTIGIKPNRPETGYGYIHRESDIEMKNLNHPVYRVQEFTEKPDQETAQDFFESGDYLWNSGIFIWKTSTILDAFKKHLPKIFTESEKLKKSDFKTEDVRRFYEACPPISIDYGIMEKAEKVHVIPGDFDWNDVGSWTAVHELSDKESEENSTVKGKAVYVNSSGNYISTNGKKLVAFAGVDNVALVETDDAILVVNLDQAQDVKEIVEKLKENEDTKKYL</sequence>
<dbReference type="GO" id="GO:0016740">
    <property type="term" value="F:transferase activity"/>
    <property type="evidence" value="ECO:0007669"/>
    <property type="project" value="UniProtKB-KW"/>
</dbReference>
<protein>
    <submittedName>
        <fullName evidence="3">NTP transferase domain-containing protein</fullName>
    </submittedName>
</protein>
<dbReference type="InterPro" id="IPR049577">
    <property type="entry name" value="GMPP_N"/>
</dbReference>
<dbReference type="PANTHER" id="PTHR46390">
    <property type="entry name" value="MANNOSE-1-PHOSPHATE GUANYLYLTRANSFERASE"/>
    <property type="match status" value="1"/>
</dbReference>
<gene>
    <name evidence="3" type="ORF">L6773_01350</name>
</gene>
<name>A0ABS9K8K1_9BACT</name>
<dbReference type="InterPro" id="IPR029044">
    <property type="entry name" value="Nucleotide-diphossugar_trans"/>
</dbReference>
<comment type="caution">
    <text evidence="3">The sequence shown here is derived from an EMBL/GenBank/DDBJ whole genome shotgun (WGS) entry which is preliminary data.</text>
</comment>
<dbReference type="PANTHER" id="PTHR46390:SF1">
    <property type="entry name" value="MANNOSE-1-PHOSPHATE GUANYLYLTRANSFERASE"/>
    <property type="match status" value="1"/>
</dbReference>
<dbReference type="Pfam" id="PF22640">
    <property type="entry name" value="ManC_GMP_beta-helix"/>
    <property type="match status" value="1"/>
</dbReference>
<dbReference type="Proteomes" id="UP001165366">
    <property type="component" value="Unassembled WGS sequence"/>
</dbReference>
<dbReference type="SUPFAM" id="SSF159283">
    <property type="entry name" value="Guanosine diphospho-D-mannose pyrophosphorylase/mannose-6-phosphate isomerase linker domain"/>
    <property type="match status" value="1"/>
</dbReference>
<dbReference type="CDD" id="cd02509">
    <property type="entry name" value="GDP-M1P_Guanylyltransferase"/>
    <property type="match status" value="1"/>
</dbReference>
<evidence type="ECO:0000259" key="1">
    <source>
        <dbReference type="Pfam" id="PF00483"/>
    </source>
</evidence>
<proteinExistence type="predicted"/>
<dbReference type="InterPro" id="IPR054566">
    <property type="entry name" value="ManC/GMP-like_b-helix"/>
</dbReference>
<evidence type="ECO:0000259" key="2">
    <source>
        <dbReference type="Pfam" id="PF22640"/>
    </source>
</evidence>
<dbReference type="Pfam" id="PF00483">
    <property type="entry name" value="NTP_transferase"/>
    <property type="match status" value="1"/>
</dbReference>
<dbReference type="EMBL" id="JAKLWS010000001">
    <property type="protein sequence ID" value="MCG2587192.1"/>
    <property type="molecule type" value="Genomic_DNA"/>
</dbReference>
<feature type="domain" description="Nucleotidyl transferase" evidence="1">
    <location>
        <begin position="14"/>
        <end position="294"/>
    </location>
</feature>
<evidence type="ECO:0000313" key="3">
    <source>
        <dbReference type="EMBL" id="MCG2587192.1"/>
    </source>
</evidence>
<dbReference type="RefSeq" id="WP_237852036.1">
    <property type="nucleotide sequence ID" value="NZ_JAKLWS010000001.1"/>
</dbReference>
<feature type="domain" description="MannoseP isomerase/GMP-like beta-helix" evidence="2">
    <location>
        <begin position="303"/>
        <end position="358"/>
    </location>
</feature>
<evidence type="ECO:0000313" key="4">
    <source>
        <dbReference type="Proteomes" id="UP001165366"/>
    </source>
</evidence>
<reference evidence="3" key="2">
    <citation type="submission" date="2024-05" db="EMBL/GenBank/DDBJ databases">
        <title>Rhodohalobacter halophilus gen. nov., sp. nov., a moderately halophilic member of the family Balneolaceae.</title>
        <authorList>
            <person name="Xia J."/>
        </authorList>
    </citation>
    <scope>NUCLEOTIDE SEQUENCE</scope>
    <source>
        <strain evidence="3">WB101</strain>
    </source>
</reference>
<dbReference type="SUPFAM" id="SSF53448">
    <property type="entry name" value="Nucleotide-diphospho-sugar transferases"/>
    <property type="match status" value="1"/>
</dbReference>
<reference evidence="3" key="1">
    <citation type="submission" date="2022-01" db="EMBL/GenBank/DDBJ databases">
        <authorList>
            <person name="Wang Y."/>
        </authorList>
    </citation>
    <scope>NUCLEOTIDE SEQUENCE</scope>
    <source>
        <strain evidence="3">WB101</strain>
    </source>
</reference>
<keyword evidence="4" id="KW-1185">Reference proteome</keyword>
<keyword evidence="3" id="KW-0808">Transferase</keyword>
<dbReference type="InterPro" id="IPR005835">
    <property type="entry name" value="NTP_transferase_dom"/>
</dbReference>
<accession>A0ABS9K8K1</accession>
<dbReference type="Gene3D" id="3.90.550.10">
    <property type="entry name" value="Spore Coat Polysaccharide Biosynthesis Protein SpsA, Chain A"/>
    <property type="match status" value="1"/>
</dbReference>
<organism evidence="3 4">
    <name type="scientific">Rhodohalobacter sulfatireducens</name>
    <dbReference type="NCBI Taxonomy" id="2911366"/>
    <lineage>
        <taxon>Bacteria</taxon>
        <taxon>Pseudomonadati</taxon>
        <taxon>Balneolota</taxon>
        <taxon>Balneolia</taxon>
        <taxon>Balneolales</taxon>
        <taxon>Balneolaceae</taxon>
        <taxon>Rhodohalobacter</taxon>
    </lineage>
</organism>